<keyword evidence="1" id="KW-0472">Membrane</keyword>
<dbReference type="RefSeq" id="WP_380841208.1">
    <property type="nucleotide sequence ID" value="NZ_JBHSFP010000010.1"/>
</dbReference>
<sequence>MWTRGLNWAAVTLVALFGMLWLGVVVFAATTTPGWLRAVQIAFSACLIGWAARKSMSLIRATA</sequence>
<dbReference type="EMBL" id="JBHSFP010000010">
    <property type="protein sequence ID" value="MFC4532399.1"/>
    <property type="molecule type" value="Genomic_DNA"/>
</dbReference>
<protein>
    <recommendedName>
        <fullName evidence="4">DUF2530 domain-containing protein</fullName>
    </recommendedName>
</protein>
<name>A0ABV9CIR9_9ACTN</name>
<reference evidence="3" key="1">
    <citation type="journal article" date="2019" name="Int. J. Syst. Evol. Microbiol.">
        <title>The Global Catalogue of Microorganisms (GCM) 10K type strain sequencing project: providing services to taxonomists for standard genome sequencing and annotation.</title>
        <authorList>
            <consortium name="The Broad Institute Genomics Platform"/>
            <consortium name="The Broad Institute Genome Sequencing Center for Infectious Disease"/>
            <person name="Wu L."/>
            <person name="Ma J."/>
        </authorList>
    </citation>
    <scope>NUCLEOTIDE SEQUENCE [LARGE SCALE GENOMIC DNA]</scope>
    <source>
        <strain evidence="3">CGMCC 4.7132</strain>
    </source>
</reference>
<proteinExistence type="predicted"/>
<feature type="transmembrane region" description="Helical" evidence="1">
    <location>
        <begin position="35"/>
        <end position="52"/>
    </location>
</feature>
<accession>A0ABV9CIR9</accession>
<organism evidence="2 3">
    <name type="scientific">Sphaerisporangium dianthi</name>
    <dbReference type="NCBI Taxonomy" id="1436120"/>
    <lineage>
        <taxon>Bacteria</taxon>
        <taxon>Bacillati</taxon>
        <taxon>Actinomycetota</taxon>
        <taxon>Actinomycetes</taxon>
        <taxon>Streptosporangiales</taxon>
        <taxon>Streptosporangiaceae</taxon>
        <taxon>Sphaerisporangium</taxon>
    </lineage>
</organism>
<dbReference type="Proteomes" id="UP001596004">
    <property type="component" value="Unassembled WGS sequence"/>
</dbReference>
<evidence type="ECO:0000313" key="3">
    <source>
        <dbReference type="Proteomes" id="UP001596004"/>
    </source>
</evidence>
<evidence type="ECO:0000256" key="1">
    <source>
        <dbReference type="SAM" id="Phobius"/>
    </source>
</evidence>
<keyword evidence="3" id="KW-1185">Reference proteome</keyword>
<feature type="transmembrane region" description="Helical" evidence="1">
    <location>
        <begin position="7"/>
        <end position="29"/>
    </location>
</feature>
<keyword evidence="1" id="KW-0812">Transmembrane</keyword>
<keyword evidence="1" id="KW-1133">Transmembrane helix</keyword>
<evidence type="ECO:0000313" key="2">
    <source>
        <dbReference type="EMBL" id="MFC4532399.1"/>
    </source>
</evidence>
<comment type="caution">
    <text evidence="2">The sequence shown here is derived from an EMBL/GenBank/DDBJ whole genome shotgun (WGS) entry which is preliminary data.</text>
</comment>
<gene>
    <name evidence="2" type="ORF">ACFO60_16620</name>
</gene>
<evidence type="ECO:0008006" key="4">
    <source>
        <dbReference type="Google" id="ProtNLM"/>
    </source>
</evidence>